<evidence type="ECO:0000256" key="3">
    <source>
        <dbReference type="ARBA" id="ARBA00022741"/>
    </source>
</evidence>
<name>A0A8S9NLG1_BRACR</name>
<dbReference type="PANTHER" id="PTHR22974">
    <property type="entry name" value="MIXED LINEAGE PROTEIN KINASE"/>
    <property type="match status" value="1"/>
</dbReference>
<dbReference type="EMBL" id="QGKX02001621">
    <property type="protein sequence ID" value="KAF3503416.1"/>
    <property type="molecule type" value="Genomic_DNA"/>
</dbReference>
<sequence length="140" mass="15837">MEEGCLRGIKHTRRRRCGKASFLNTVASERQEARTKVKHDSLRLGSVGVLRTGTIIAETWEDGQMLKDLNAQLKQLLETKEVIERQRKLLKKRQNGDKSDGTDSESGAQEEDIIPDEIYKSRLASIKRLVHLPSNATPDL</sequence>
<dbReference type="AlphaFoldDB" id="A0A8S9NLG1"/>
<evidence type="ECO:0000313" key="8">
    <source>
        <dbReference type="Proteomes" id="UP000712600"/>
    </source>
</evidence>
<feature type="region of interest" description="Disordered" evidence="6">
    <location>
        <begin position="89"/>
        <end position="113"/>
    </location>
</feature>
<protein>
    <submittedName>
        <fullName evidence="7">Uncharacterized protein</fullName>
    </submittedName>
</protein>
<keyword evidence="1" id="KW-0723">Serine/threonine-protein kinase</keyword>
<accession>A0A8S9NLG1</accession>
<dbReference type="GO" id="GO:0005634">
    <property type="term" value="C:nucleus"/>
    <property type="evidence" value="ECO:0007669"/>
    <property type="project" value="TreeGrafter"/>
</dbReference>
<dbReference type="GO" id="GO:0005524">
    <property type="term" value="F:ATP binding"/>
    <property type="evidence" value="ECO:0007669"/>
    <property type="project" value="UniProtKB-KW"/>
</dbReference>
<proteinExistence type="predicted"/>
<evidence type="ECO:0000256" key="5">
    <source>
        <dbReference type="ARBA" id="ARBA00022840"/>
    </source>
</evidence>
<reference evidence="7" key="1">
    <citation type="submission" date="2019-12" db="EMBL/GenBank/DDBJ databases">
        <title>Genome sequencing and annotation of Brassica cretica.</title>
        <authorList>
            <person name="Studholme D.J."/>
            <person name="Sarris P."/>
        </authorList>
    </citation>
    <scope>NUCLEOTIDE SEQUENCE</scope>
    <source>
        <strain evidence="7">PFS-109/04</strain>
        <tissue evidence="7">Leaf</tissue>
    </source>
</reference>
<evidence type="ECO:0000256" key="2">
    <source>
        <dbReference type="ARBA" id="ARBA00022679"/>
    </source>
</evidence>
<evidence type="ECO:0000256" key="1">
    <source>
        <dbReference type="ARBA" id="ARBA00022527"/>
    </source>
</evidence>
<keyword evidence="4" id="KW-0418">Kinase</keyword>
<evidence type="ECO:0000256" key="6">
    <source>
        <dbReference type="SAM" id="MobiDB-lite"/>
    </source>
</evidence>
<comment type="caution">
    <text evidence="7">The sequence shown here is derived from an EMBL/GenBank/DDBJ whole genome shotgun (WGS) entry which is preliminary data.</text>
</comment>
<gene>
    <name evidence="7" type="ORF">F2Q69_00044396</name>
</gene>
<dbReference type="GO" id="GO:0035556">
    <property type="term" value="P:intracellular signal transduction"/>
    <property type="evidence" value="ECO:0007669"/>
    <property type="project" value="TreeGrafter"/>
</dbReference>
<evidence type="ECO:0000256" key="4">
    <source>
        <dbReference type="ARBA" id="ARBA00022777"/>
    </source>
</evidence>
<keyword evidence="3" id="KW-0547">Nucleotide-binding</keyword>
<organism evidence="7 8">
    <name type="scientific">Brassica cretica</name>
    <name type="common">Mustard</name>
    <dbReference type="NCBI Taxonomy" id="69181"/>
    <lineage>
        <taxon>Eukaryota</taxon>
        <taxon>Viridiplantae</taxon>
        <taxon>Streptophyta</taxon>
        <taxon>Embryophyta</taxon>
        <taxon>Tracheophyta</taxon>
        <taxon>Spermatophyta</taxon>
        <taxon>Magnoliopsida</taxon>
        <taxon>eudicotyledons</taxon>
        <taxon>Gunneridae</taxon>
        <taxon>Pentapetalae</taxon>
        <taxon>rosids</taxon>
        <taxon>malvids</taxon>
        <taxon>Brassicales</taxon>
        <taxon>Brassicaceae</taxon>
        <taxon>Brassiceae</taxon>
        <taxon>Brassica</taxon>
    </lineage>
</organism>
<evidence type="ECO:0000313" key="7">
    <source>
        <dbReference type="EMBL" id="KAF3503416.1"/>
    </source>
</evidence>
<keyword evidence="5" id="KW-0067">ATP-binding</keyword>
<dbReference type="GO" id="GO:0007059">
    <property type="term" value="P:chromosome segregation"/>
    <property type="evidence" value="ECO:0007669"/>
    <property type="project" value="TreeGrafter"/>
</dbReference>
<keyword evidence="2" id="KW-0808">Transferase</keyword>
<dbReference type="GO" id="GO:0004674">
    <property type="term" value="F:protein serine/threonine kinase activity"/>
    <property type="evidence" value="ECO:0007669"/>
    <property type="project" value="UniProtKB-KW"/>
</dbReference>
<dbReference type="PANTHER" id="PTHR22974:SF23">
    <property type="entry name" value="TOUSLED-LIKE KINASE, ISOFORM G"/>
    <property type="match status" value="1"/>
</dbReference>
<dbReference type="Proteomes" id="UP000712600">
    <property type="component" value="Unassembled WGS sequence"/>
</dbReference>